<reference evidence="2" key="1">
    <citation type="submission" date="2021-01" db="EMBL/GenBank/DDBJ databases">
        <title>Adiantum capillus-veneris genome.</title>
        <authorList>
            <person name="Fang Y."/>
            <person name="Liao Q."/>
        </authorList>
    </citation>
    <scope>NUCLEOTIDE SEQUENCE</scope>
    <source>
        <strain evidence="2">H3</strain>
        <tissue evidence="2">Leaf</tissue>
    </source>
</reference>
<sequence length="149" mass="16102">MHLLCTDFCRRRRDSSAIVAALIFIWLSLCSLSIAVADLHGAAGSLLLSERLAQASSLRTSRLVYSPISTSTDEFLLKGWSRNLWRKLASAADDGKEEEDYIGDYSPSSNVDGGVAAAPPPNVIGNKRKLLQDYVPIANASPPSPDGRK</sequence>
<protein>
    <submittedName>
        <fullName evidence="2">Uncharacterized protein</fullName>
    </submittedName>
</protein>
<comment type="caution">
    <text evidence="2">The sequence shown here is derived from an EMBL/GenBank/DDBJ whole genome shotgun (WGS) entry which is preliminary data.</text>
</comment>
<dbReference type="AlphaFoldDB" id="A0A9D4V8R5"/>
<feature type="region of interest" description="Disordered" evidence="1">
    <location>
        <begin position="92"/>
        <end position="118"/>
    </location>
</feature>
<dbReference type="EMBL" id="JABFUD020000004">
    <property type="protein sequence ID" value="KAI5080967.1"/>
    <property type="molecule type" value="Genomic_DNA"/>
</dbReference>
<gene>
    <name evidence="2" type="ORF">GOP47_0004150</name>
</gene>
<evidence type="ECO:0000256" key="1">
    <source>
        <dbReference type="SAM" id="MobiDB-lite"/>
    </source>
</evidence>
<keyword evidence="3" id="KW-1185">Reference proteome</keyword>
<accession>A0A9D4V8R5</accession>
<name>A0A9D4V8R5_ADICA</name>
<evidence type="ECO:0000313" key="3">
    <source>
        <dbReference type="Proteomes" id="UP000886520"/>
    </source>
</evidence>
<organism evidence="2 3">
    <name type="scientific">Adiantum capillus-veneris</name>
    <name type="common">Maidenhair fern</name>
    <dbReference type="NCBI Taxonomy" id="13818"/>
    <lineage>
        <taxon>Eukaryota</taxon>
        <taxon>Viridiplantae</taxon>
        <taxon>Streptophyta</taxon>
        <taxon>Embryophyta</taxon>
        <taxon>Tracheophyta</taxon>
        <taxon>Polypodiopsida</taxon>
        <taxon>Polypodiidae</taxon>
        <taxon>Polypodiales</taxon>
        <taxon>Pteridineae</taxon>
        <taxon>Pteridaceae</taxon>
        <taxon>Vittarioideae</taxon>
        <taxon>Adiantum</taxon>
    </lineage>
</organism>
<proteinExistence type="predicted"/>
<evidence type="ECO:0000313" key="2">
    <source>
        <dbReference type="EMBL" id="KAI5080967.1"/>
    </source>
</evidence>
<dbReference type="Proteomes" id="UP000886520">
    <property type="component" value="Chromosome 4"/>
</dbReference>